<evidence type="ECO:0000256" key="2">
    <source>
        <dbReference type="SAM" id="Phobius"/>
    </source>
</evidence>
<feature type="transmembrane region" description="Helical" evidence="2">
    <location>
        <begin position="297"/>
        <end position="319"/>
    </location>
</feature>
<keyword evidence="2" id="KW-0472">Membrane</keyword>
<dbReference type="KEGG" id="tet:TTHERM_00414510"/>
<gene>
    <name evidence="3" type="ORF">TTHERM_00414510</name>
</gene>
<dbReference type="GeneID" id="7834984"/>
<dbReference type="AlphaFoldDB" id="Q22P40"/>
<organism evidence="3 4">
    <name type="scientific">Tetrahymena thermophila (strain SB210)</name>
    <dbReference type="NCBI Taxonomy" id="312017"/>
    <lineage>
        <taxon>Eukaryota</taxon>
        <taxon>Sar</taxon>
        <taxon>Alveolata</taxon>
        <taxon>Ciliophora</taxon>
        <taxon>Intramacronucleata</taxon>
        <taxon>Oligohymenophorea</taxon>
        <taxon>Hymenostomatida</taxon>
        <taxon>Tetrahymenina</taxon>
        <taxon>Tetrahymenidae</taxon>
        <taxon>Tetrahymena</taxon>
    </lineage>
</organism>
<dbReference type="Proteomes" id="UP000009168">
    <property type="component" value="Unassembled WGS sequence"/>
</dbReference>
<protein>
    <submittedName>
        <fullName evidence="3">Transmembrane protein, putative</fullName>
    </submittedName>
</protein>
<reference evidence="4" key="1">
    <citation type="journal article" date="2006" name="PLoS Biol.">
        <title>Macronuclear genome sequence of the ciliate Tetrahymena thermophila, a model eukaryote.</title>
        <authorList>
            <person name="Eisen J.A."/>
            <person name="Coyne R.S."/>
            <person name="Wu M."/>
            <person name="Wu D."/>
            <person name="Thiagarajan M."/>
            <person name="Wortman J.R."/>
            <person name="Badger J.H."/>
            <person name="Ren Q."/>
            <person name="Amedeo P."/>
            <person name="Jones K.M."/>
            <person name="Tallon L.J."/>
            <person name="Delcher A.L."/>
            <person name="Salzberg S.L."/>
            <person name="Silva J.C."/>
            <person name="Haas B.J."/>
            <person name="Majoros W.H."/>
            <person name="Farzad M."/>
            <person name="Carlton J.M."/>
            <person name="Smith R.K. Jr."/>
            <person name="Garg J."/>
            <person name="Pearlman R.E."/>
            <person name="Karrer K.M."/>
            <person name="Sun L."/>
            <person name="Manning G."/>
            <person name="Elde N.C."/>
            <person name="Turkewitz A.P."/>
            <person name="Asai D.J."/>
            <person name="Wilkes D.E."/>
            <person name="Wang Y."/>
            <person name="Cai H."/>
            <person name="Collins K."/>
            <person name="Stewart B.A."/>
            <person name="Lee S.R."/>
            <person name="Wilamowska K."/>
            <person name="Weinberg Z."/>
            <person name="Ruzzo W.L."/>
            <person name="Wloga D."/>
            <person name="Gaertig J."/>
            <person name="Frankel J."/>
            <person name="Tsao C.-C."/>
            <person name="Gorovsky M.A."/>
            <person name="Keeling P.J."/>
            <person name="Waller R.F."/>
            <person name="Patron N.J."/>
            <person name="Cherry J.M."/>
            <person name="Stover N.A."/>
            <person name="Krieger C.J."/>
            <person name="del Toro C."/>
            <person name="Ryder H.F."/>
            <person name="Williamson S.C."/>
            <person name="Barbeau R.A."/>
            <person name="Hamilton E.P."/>
            <person name="Orias E."/>
        </authorList>
    </citation>
    <scope>NUCLEOTIDE SEQUENCE [LARGE SCALE GENOMIC DNA]</scope>
    <source>
        <strain evidence="4">SB210</strain>
    </source>
</reference>
<dbReference type="RefSeq" id="XP_001007216.2">
    <property type="nucleotide sequence ID" value="XM_001007216.2"/>
</dbReference>
<keyword evidence="2 3" id="KW-0812">Transmembrane</keyword>
<evidence type="ECO:0000313" key="4">
    <source>
        <dbReference type="Proteomes" id="UP000009168"/>
    </source>
</evidence>
<accession>Q22P40</accession>
<feature type="transmembrane region" description="Helical" evidence="2">
    <location>
        <begin position="408"/>
        <end position="426"/>
    </location>
</feature>
<dbReference type="InParanoid" id="Q22P40"/>
<keyword evidence="2" id="KW-1133">Transmembrane helix</keyword>
<sequence length="643" mass="75414">MLPQFSTLASFSFPQDEFESNKILEQFEKDQVNSQRSLGFTQRYKQIVNSEQNLIIEQLNNNKIISKLNLDSRSKLNSSSIENIELFSNPNFQEIDLQKIECNKKDSIQKFGSQILSSQRLLDNQISIYSPIFRPTDSVTPHSPKKNPYLLTLNVIHELDQSQAENGNNNNVYQITNGLSKKDESFQSDQEDSYNQIEEKNQQQKNESIKILNNPNFDNLQNNIKQHAKKMEFKQEQLHQIQNLRRFSTNEIQSINDEAIINENFIFYFNPNTDLQLSIESTTLDVLSQIENSIKNLMIIAILLTFVIISAILPVYFNIQNTNQEILKLFSTFEPRILTQMVFNLEKSIQSTFQMQKQMKNSDKIDMQKLQKQQKTQIILDQLMIKMQTNPKNKVISSMNNIKKISPWLLFTCVFVYISLIIQPIVNNFIISSLIEQQVFNLKVMKTIYDLKAHFGSNLYLNMGNILERMCQNCAFFERDYFKVRVPVFFDLNQQKLQGLYEVVTNQSGYKKYNSDLYDQFLFKIMKGNLCEALRDYPQYLDMNFTFDFNQCNQLQQDILTKGFMISSKYLLEIFPPLFQLTQNNDLHLVQQEIKQWVQQVDLIQFDEFITYMINTVTALTNFMIDMTSEKFSNSNKACIESD</sequence>
<evidence type="ECO:0000256" key="1">
    <source>
        <dbReference type="SAM" id="MobiDB-lite"/>
    </source>
</evidence>
<feature type="region of interest" description="Disordered" evidence="1">
    <location>
        <begin position="183"/>
        <end position="205"/>
    </location>
</feature>
<keyword evidence="4" id="KW-1185">Reference proteome</keyword>
<name>Q22P40_TETTS</name>
<dbReference type="HOGENOM" id="CLU_240893_0_0_1"/>
<dbReference type="EMBL" id="GG662856">
    <property type="protein sequence ID" value="EAR86971.2"/>
    <property type="molecule type" value="Genomic_DNA"/>
</dbReference>
<evidence type="ECO:0000313" key="3">
    <source>
        <dbReference type="EMBL" id="EAR86971.2"/>
    </source>
</evidence>
<proteinExistence type="predicted"/>